<evidence type="ECO:0000313" key="1">
    <source>
        <dbReference type="EMBL" id="KAK0458148.1"/>
    </source>
</evidence>
<evidence type="ECO:0008006" key="3">
    <source>
        <dbReference type="Google" id="ProtNLM"/>
    </source>
</evidence>
<dbReference type="RefSeq" id="XP_060330436.1">
    <property type="nucleotide sequence ID" value="XM_060467583.1"/>
</dbReference>
<protein>
    <recommendedName>
        <fullName evidence="3">F-box domain-containing protein</fullName>
    </recommendedName>
</protein>
<organism evidence="1 2">
    <name type="scientific">Armillaria tabescens</name>
    <name type="common">Ringless honey mushroom</name>
    <name type="synonym">Agaricus tabescens</name>
    <dbReference type="NCBI Taxonomy" id="1929756"/>
    <lineage>
        <taxon>Eukaryota</taxon>
        <taxon>Fungi</taxon>
        <taxon>Dikarya</taxon>
        <taxon>Basidiomycota</taxon>
        <taxon>Agaricomycotina</taxon>
        <taxon>Agaricomycetes</taxon>
        <taxon>Agaricomycetidae</taxon>
        <taxon>Agaricales</taxon>
        <taxon>Marasmiineae</taxon>
        <taxon>Physalacriaceae</taxon>
        <taxon>Desarmillaria</taxon>
    </lineage>
</organism>
<sequence length="197" mass="21881">MLAGNATGLACLPTELLLEIISRFPSPPLKASMFYCLTVGGKELTERSAALVSLSQTCKAYRQIFLPMVWEKLEAFQCTDPNIEVRPELPEWQQNVTSEIVRQLQTVTIKDPALADHVQSVSFTLTESAQNLYPWIAKSLSMLPRLTTVQIFGLEFKGSEEALQRAFENILVPSVQTLAIPNSAHVIFSSFPNVLNV</sequence>
<name>A0AA39N5G3_ARMTA</name>
<evidence type="ECO:0000313" key="2">
    <source>
        <dbReference type="Proteomes" id="UP001175211"/>
    </source>
</evidence>
<keyword evidence="2" id="KW-1185">Reference proteome</keyword>
<reference evidence="1" key="1">
    <citation type="submission" date="2023-06" db="EMBL/GenBank/DDBJ databases">
        <authorList>
            <consortium name="Lawrence Berkeley National Laboratory"/>
            <person name="Ahrendt S."/>
            <person name="Sahu N."/>
            <person name="Indic B."/>
            <person name="Wong-Bajracharya J."/>
            <person name="Merenyi Z."/>
            <person name="Ke H.-M."/>
            <person name="Monk M."/>
            <person name="Kocsube S."/>
            <person name="Drula E."/>
            <person name="Lipzen A."/>
            <person name="Balint B."/>
            <person name="Henrissat B."/>
            <person name="Andreopoulos B."/>
            <person name="Martin F.M."/>
            <person name="Harder C.B."/>
            <person name="Rigling D."/>
            <person name="Ford K.L."/>
            <person name="Foster G.D."/>
            <person name="Pangilinan J."/>
            <person name="Papanicolaou A."/>
            <person name="Barry K."/>
            <person name="LaButti K."/>
            <person name="Viragh M."/>
            <person name="Koriabine M."/>
            <person name="Yan M."/>
            <person name="Riley R."/>
            <person name="Champramary S."/>
            <person name="Plett K.L."/>
            <person name="Tsai I.J."/>
            <person name="Slot J."/>
            <person name="Sipos G."/>
            <person name="Plett J."/>
            <person name="Nagy L.G."/>
            <person name="Grigoriev I.V."/>
        </authorList>
    </citation>
    <scope>NUCLEOTIDE SEQUENCE</scope>
    <source>
        <strain evidence="1">CCBAS 213</strain>
    </source>
</reference>
<feature type="non-terminal residue" evidence="1">
    <location>
        <position position="1"/>
    </location>
</feature>
<accession>A0AA39N5G3</accession>
<dbReference type="Proteomes" id="UP001175211">
    <property type="component" value="Unassembled WGS sequence"/>
</dbReference>
<gene>
    <name evidence="1" type="ORF">EV420DRAFT_1270656</name>
</gene>
<dbReference type="AlphaFoldDB" id="A0AA39N5G3"/>
<dbReference type="EMBL" id="JAUEPS010000018">
    <property type="protein sequence ID" value="KAK0458148.1"/>
    <property type="molecule type" value="Genomic_DNA"/>
</dbReference>
<proteinExistence type="predicted"/>
<comment type="caution">
    <text evidence="1">The sequence shown here is derived from an EMBL/GenBank/DDBJ whole genome shotgun (WGS) entry which is preliminary data.</text>
</comment>
<dbReference type="GeneID" id="85351131"/>